<protein>
    <recommendedName>
        <fullName evidence="4">PPE family domain-containing protein</fullName>
    </recommendedName>
</protein>
<gene>
    <name evidence="2" type="ORF">IU459_33445</name>
</gene>
<sequence>MALDSDVSDNTKWASLANAELLLEAGTAQKCAQHVEDMLNVVVGVHTWVQGNYERASPVFAACVSGVQMWALFNSKIATELLERMDRHRNILTNMGNTFLAAGKKYDLTEHNSAVSFEGISFDSPPGTPPSGAPKSVKIPRHSNKPDTTTLYDPALFWPEAGSQLDWSVLYNVGQSINAQAVADAGGVWYWLSKGLDRGFDTLRTTIAGASDQWTGAGADAAILATTQYVLASEQLTTDMNLLGDSLVFSSGWLQQTKNGMPQTPEPPPATTTSQQTQNDADLLRFQEHFQTHYTENYMHLTTHIVALPQPNEVVAPSLDVGGTAPTPIDALDTPGADGSGGDSGDEPPTGPANNGGDAPPVGDTPTGGDNPPVDGDDPSSGLPNPEPETGPNTPNLPEGLEDKPFETLSNLSDDLTSEKSGSTPWLMNSALLPPGNVPFVGKGGGGGGGTGRVFALEQLKNQEAKLFPRLTAVPDEKLPGRAGPAGGREPGVPFGGHPGRPNGEEKEKKRSELLDSTEHLDEALGQHGRGIRPVLDR</sequence>
<evidence type="ECO:0008006" key="4">
    <source>
        <dbReference type="Google" id="ProtNLM"/>
    </source>
</evidence>
<feature type="compositionally biased region" description="Low complexity" evidence="1">
    <location>
        <begin position="382"/>
        <end position="399"/>
    </location>
</feature>
<feature type="compositionally biased region" description="Gly residues" evidence="1">
    <location>
        <begin position="484"/>
        <end position="499"/>
    </location>
</feature>
<feature type="compositionally biased region" description="Low complexity" evidence="1">
    <location>
        <begin position="356"/>
        <end position="374"/>
    </location>
</feature>
<evidence type="ECO:0000313" key="3">
    <source>
        <dbReference type="Proteomes" id="UP000702209"/>
    </source>
</evidence>
<reference evidence="2 3" key="1">
    <citation type="submission" date="2020-10" db="EMBL/GenBank/DDBJ databases">
        <title>Identification of Nocardia species via Next-generation sequencing and recognition of intraspecies genetic diversity.</title>
        <authorList>
            <person name="Li P."/>
            <person name="Li P."/>
            <person name="Lu B."/>
        </authorList>
    </citation>
    <scope>NUCLEOTIDE SEQUENCE [LARGE SCALE GENOMIC DNA]</scope>
    <source>
        <strain evidence="2 3">BJ06-0157</strain>
    </source>
</reference>
<proteinExistence type="predicted"/>
<feature type="compositionally biased region" description="Polar residues" evidence="1">
    <location>
        <begin position="408"/>
        <end position="427"/>
    </location>
</feature>
<accession>A0ABS0D0Q5</accession>
<dbReference type="EMBL" id="JADLQX010000043">
    <property type="protein sequence ID" value="MBF6302409.1"/>
    <property type="molecule type" value="Genomic_DNA"/>
</dbReference>
<comment type="caution">
    <text evidence="2">The sequence shown here is derived from an EMBL/GenBank/DDBJ whole genome shotgun (WGS) entry which is preliminary data.</text>
</comment>
<evidence type="ECO:0000256" key="1">
    <source>
        <dbReference type="SAM" id="MobiDB-lite"/>
    </source>
</evidence>
<feature type="region of interest" description="Disordered" evidence="1">
    <location>
        <begin position="256"/>
        <end position="278"/>
    </location>
</feature>
<dbReference type="RefSeq" id="WP_195133598.1">
    <property type="nucleotide sequence ID" value="NZ_JADLQX010000043.1"/>
</dbReference>
<keyword evidence="3" id="KW-1185">Reference proteome</keyword>
<feature type="compositionally biased region" description="Basic and acidic residues" evidence="1">
    <location>
        <begin position="503"/>
        <end position="525"/>
    </location>
</feature>
<feature type="region of interest" description="Disordered" evidence="1">
    <location>
        <begin position="119"/>
        <end position="145"/>
    </location>
</feature>
<feature type="region of interest" description="Disordered" evidence="1">
    <location>
        <begin position="471"/>
        <end position="538"/>
    </location>
</feature>
<name>A0ABS0D0Q5_9NOCA</name>
<evidence type="ECO:0000313" key="2">
    <source>
        <dbReference type="EMBL" id="MBF6302409.1"/>
    </source>
</evidence>
<dbReference type="Proteomes" id="UP000702209">
    <property type="component" value="Unassembled WGS sequence"/>
</dbReference>
<feature type="region of interest" description="Disordered" evidence="1">
    <location>
        <begin position="317"/>
        <end position="435"/>
    </location>
</feature>
<organism evidence="2 3">
    <name type="scientific">Nocardia amamiensis</name>
    <dbReference type="NCBI Taxonomy" id="404578"/>
    <lineage>
        <taxon>Bacteria</taxon>
        <taxon>Bacillati</taxon>
        <taxon>Actinomycetota</taxon>
        <taxon>Actinomycetes</taxon>
        <taxon>Mycobacteriales</taxon>
        <taxon>Nocardiaceae</taxon>
        <taxon>Nocardia</taxon>
    </lineage>
</organism>